<dbReference type="PANTHER" id="PTHR31212:SF4">
    <property type="entry name" value="ALPHA-KETOGLUTARATE-DEPENDENT DIOXYGENASE ALKB HOMOLOG 3"/>
    <property type="match status" value="1"/>
</dbReference>
<keyword evidence="5" id="KW-1185">Reference proteome</keyword>
<dbReference type="GO" id="GO:0006307">
    <property type="term" value="P:DNA alkylation repair"/>
    <property type="evidence" value="ECO:0007669"/>
    <property type="project" value="InterPro"/>
</dbReference>
<dbReference type="AlphaFoldDB" id="A0AAW1RM59"/>
<organism evidence="4 5">
    <name type="scientific">Apatococcus lobatus</name>
    <dbReference type="NCBI Taxonomy" id="904363"/>
    <lineage>
        <taxon>Eukaryota</taxon>
        <taxon>Viridiplantae</taxon>
        <taxon>Chlorophyta</taxon>
        <taxon>core chlorophytes</taxon>
        <taxon>Trebouxiophyceae</taxon>
        <taxon>Chlorellales</taxon>
        <taxon>Chlorellaceae</taxon>
        <taxon>Apatococcus</taxon>
    </lineage>
</organism>
<feature type="domain" description="Fe2OG dioxygenase" evidence="3">
    <location>
        <begin position="144"/>
        <end position="241"/>
    </location>
</feature>
<evidence type="ECO:0000313" key="5">
    <source>
        <dbReference type="Proteomes" id="UP001438707"/>
    </source>
</evidence>
<sequence>MSSARLSQATLFASRVAPKRKAGVENSVEPKRPKPAETPRQAKPAEAQQLHRGLNTLSKGCEVIYEPVAVADPGKRFADLQKKVNWLQKEITVMGRKVMQPREIAYMADNGLRYTYSKTQLEPEAFPTEVQDIKNQVERLANARFNCCLLNHYRDGKDNLGWHSDNEKLFGPKPTIASVSLGARRDFVLRRNSDHSQKWKCSLGEGDILIMKGRTQSDWMHSIPKRSSCGPRINLTFRRIVEEEAAQN</sequence>
<dbReference type="InterPro" id="IPR037151">
    <property type="entry name" value="AlkB-like_sf"/>
</dbReference>
<comment type="similarity">
    <text evidence="1">Belongs to the alkB family.</text>
</comment>
<dbReference type="EMBL" id="JALJOS010000009">
    <property type="protein sequence ID" value="KAK9834792.1"/>
    <property type="molecule type" value="Genomic_DNA"/>
</dbReference>
<feature type="region of interest" description="Disordered" evidence="2">
    <location>
        <begin position="17"/>
        <end position="48"/>
    </location>
</feature>
<name>A0AAW1RM59_9CHLO</name>
<dbReference type="GO" id="GO:0051213">
    <property type="term" value="F:dioxygenase activity"/>
    <property type="evidence" value="ECO:0007669"/>
    <property type="project" value="InterPro"/>
</dbReference>
<dbReference type="Gene3D" id="2.60.120.590">
    <property type="entry name" value="Alpha-ketoglutarate-dependent dioxygenase AlkB-like"/>
    <property type="match status" value="1"/>
</dbReference>
<protein>
    <recommendedName>
        <fullName evidence="3">Fe2OG dioxygenase domain-containing protein</fullName>
    </recommendedName>
</protein>
<dbReference type="Proteomes" id="UP001438707">
    <property type="component" value="Unassembled WGS sequence"/>
</dbReference>
<dbReference type="InterPro" id="IPR027450">
    <property type="entry name" value="AlkB-like"/>
</dbReference>
<evidence type="ECO:0000256" key="1">
    <source>
        <dbReference type="ARBA" id="ARBA00007879"/>
    </source>
</evidence>
<evidence type="ECO:0000313" key="4">
    <source>
        <dbReference type="EMBL" id="KAK9834792.1"/>
    </source>
</evidence>
<dbReference type="Pfam" id="PF13532">
    <property type="entry name" value="2OG-FeII_Oxy_2"/>
    <property type="match status" value="1"/>
</dbReference>
<proteinExistence type="inferred from homology"/>
<evidence type="ECO:0000259" key="3">
    <source>
        <dbReference type="PROSITE" id="PS51471"/>
    </source>
</evidence>
<dbReference type="SUPFAM" id="SSF51197">
    <property type="entry name" value="Clavaminate synthase-like"/>
    <property type="match status" value="1"/>
</dbReference>
<dbReference type="PANTHER" id="PTHR31212">
    <property type="entry name" value="ALPHA-KETOGLUTARATE-DEPENDENT DIOXYGENASE ALKB HOMOLOG 3"/>
    <property type="match status" value="1"/>
</dbReference>
<gene>
    <name evidence="4" type="ORF">WJX74_010721</name>
</gene>
<evidence type="ECO:0000256" key="2">
    <source>
        <dbReference type="SAM" id="MobiDB-lite"/>
    </source>
</evidence>
<reference evidence="4 5" key="1">
    <citation type="journal article" date="2024" name="Nat. Commun.">
        <title>Phylogenomics reveals the evolutionary origins of lichenization in chlorophyte algae.</title>
        <authorList>
            <person name="Puginier C."/>
            <person name="Libourel C."/>
            <person name="Otte J."/>
            <person name="Skaloud P."/>
            <person name="Haon M."/>
            <person name="Grisel S."/>
            <person name="Petersen M."/>
            <person name="Berrin J.G."/>
            <person name="Delaux P.M."/>
            <person name="Dal Grande F."/>
            <person name="Keller J."/>
        </authorList>
    </citation>
    <scope>NUCLEOTIDE SEQUENCE [LARGE SCALE GENOMIC DNA]</scope>
    <source>
        <strain evidence="4 5">SAG 2145</strain>
    </source>
</reference>
<dbReference type="PROSITE" id="PS51471">
    <property type="entry name" value="FE2OG_OXY"/>
    <property type="match status" value="1"/>
</dbReference>
<feature type="compositionally biased region" description="Basic and acidic residues" evidence="2">
    <location>
        <begin position="28"/>
        <end position="37"/>
    </location>
</feature>
<comment type="caution">
    <text evidence="4">The sequence shown here is derived from an EMBL/GenBank/DDBJ whole genome shotgun (WGS) entry which is preliminary data.</text>
</comment>
<dbReference type="InterPro" id="IPR005123">
    <property type="entry name" value="Oxoglu/Fe-dep_dioxygenase_dom"/>
</dbReference>
<dbReference type="InterPro" id="IPR032854">
    <property type="entry name" value="ALKBH3"/>
</dbReference>
<accession>A0AAW1RM59</accession>